<dbReference type="VEuPathDB" id="FungiDB:FUN_009685"/>
<proteinExistence type="predicted"/>
<keyword evidence="1" id="KW-0479">Metal-binding</keyword>
<dbReference type="InterPro" id="IPR036875">
    <property type="entry name" value="Znf_CCHC_sf"/>
</dbReference>
<dbReference type="Pfam" id="PF00098">
    <property type="entry name" value="zf-CCHC"/>
    <property type="match status" value="1"/>
</dbReference>
<organism evidence="4 5">
    <name type="scientific">Rhizophagus irregularis</name>
    <dbReference type="NCBI Taxonomy" id="588596"/>
    <lineage>
        <taxon>Eukaryota</taxon>
        <taxon>Fungi</taxon>
        <taxon>Fungi incertae sedis</taxon>
        <taxon>Mucoromycota</taxon>
        <taxon>Glomeromycotina</taxon>
        <taxon>Glomeromycetes</taxon>
        <taxon>Glomerales</taxon>
        <taxon>Glomeraceae</taxon>
        <taxon>Rhizophagus</taxon>
    </lineage>
</organism>
<keyword evidence="5" id="KW-1185">Reference proteome</keyword>
<protein>
    <recommendedName>
        <fullName evidence="3">CCHC-type domain-containing protein</fullName>
    </recommendedName>
</protein>
<gene>
    <name evidence="4" type="ORF">RhiirA4_427977</name>
</gene>
<keyword evidence="1" id="KW-0862">Zinc</keyword>
<dbReference type="VEuPathDB" id="FungiDB:RhiirFUN_004011"/>
<sequence>MAVKPFGDQTLADAIGRAKGCELTLRSGKTKLLNYAGQTTSEITELTKLVAALTEQITEIGKKVTGNRPPPRSDGRSPNVPSGPNRSIVCYTCGEAGHVSRRCPNNPTSISGTNPVVASVVTNTPPISTASDTQNLVQELLKQLNSANNTTTTNGQQSSLN</sequence>
<dbReference type="InterPro" id="IPR001878">
    <property type="entry name" value="Znf_CCHC"/>
</dbReference>
<feature type="domain" description="CCHC-type" evidence="3">
    <location>
        <begin position="90"/>
        <end position="105"/>
    </location>
</feature>
<dbReference type="Proteomes" id="UP000234323">
    <property type="component" value="Unassembled WGS sequence"/>
</dbReference>
<dbReference type="Gene3D" id="4.10.60.10">
    <property type="entry name" value="Zinc finger, CCHC-type"/>
    <property type="match status" value="1"/>
</dbReference>
<dbReference type="PROSITE" id="PS50158">
    <property type="entry name" value="ZF_CCHC"/>
    <property type="match status" value="1"/>
</dbReference>
<dbReference type="GO" id="GO:0003676">
    <property type="term" value="F:nucleic acid binding"/>
    <property type="evidence" value="ECO:0007669"/>
    <property type="project" value="InterPro"/>
</dbReference>
<name>A0A2I1HAZ8_9GLOM</name>
<reference evidence="4 5" key="1">
    <citation type="submission" date="2015-10" db="EMBL/GenBank/DDBJ databases">
        <title>Genome analyses suggest a sexual origin of heterokaryosis in a supposedly ancient asexual fungus.</title>
        <authorList>
            <person name="Ropars J."/>
            <person name="Sedzielewska K."/>
            <person name="Noel J."/>
            <person name="Charron P."/>
            <person name="Farinelli L."/>
            <person name="Marton T."/>
            <person name="Kruger M."/>
            <person name="Pelin A."/>
            <person name="Brachmann A."/>
            <person name="Corradi N."/>
        </authorList>
    </citation>
    <scope>NUCLEOTIDE SEQUENCE [LARGE SCALE GENOMIC DNA]</scope>
    <source>
        <strain evidence="4 5">A4</strain>
    </source>
</reference>
<keyword evidence="1" id="KW-0863">Zinc-finger</keyword>
<dbReference type="SUPFAM" id="SSF57756">
    <property type="entry name" value="Retrovirus zinc finger-like domains"/>
    <property type="match status" value="1"/>
</dbReference>
<dbReference type="EMBL" id="LLXI01002048">
    <property type="protein sequence ID" value="PKY56052.1"/>
    <property type="molecule type" value="Genomic_DNA"/>
</dbReference>
<accession>A0A2I1HAZ8</accession>
<evidence type="ECO:0000313" key="4">
    <source>
        <dbReference type="EMBL" id="PKY56052.1"/>
    </source>
</evidence>
<comment type="caution">
    <text evidence="4">The sequence shown here is derived from an EMBL/GenBank/DDBJ whole genome shotgun (WGS) entry which is preliminary data.</text>
</comment>
<dbReference type="AlphaFoldDB" id="A0A2I1HAZ8"/>
<evidence type="ECO:0000313" key="5">
    <source>
        <dbReference type="Proteomes" id="UP000234323"/>
    </source>
</evidence>
<feature type="region of interest" description="Disordered" evidence="2">
    <location>
        <begin position="61"/>
        <end position="85"/>
    </location>
</feature>
<dbReference type="GO" id="GO:0008270">
    <property type="term" value="F:zinc ion binding"/>
    <property type="evidence" value="ECO:0007669"/>
    <property type="project" value="UniProtKB-KW"/>
</dbReference>
<evidence type="ECO:0000256" key="2">
    <source>
        <dbReference type="SAM" id="MobiDB-lite"/>
    </source>
</evidence>
<evidence type="ECO:0000259" key="3">
    <source>
        <dbReference type="PROSITE" id="PS50158"/>
    </source>
</evidence>
<evidence type="ECO:0000256" key="1">
    <source>
        <dbReference type="PROSITE-ProRule" id="PRU00047"/>
    </source>
</evidence>
<dbReference type="SMART" id="SM00343">
    <property type="entry name" value="ZnF_C2HC"/>
    <property type="match status" value="1"/>
</dbReference>